<accession>A0AAV7KV20</accession>
<comment type="caution">
    <text evidence="1">The sequence shown here is derived from an EMBL/GenBank/DDBJ whole genome shotgun (WGS) entry which is preliminary data.</text>
</comment>
<dbReference type="Proteomes" id="UP001066276">
    <property type="component" value="Chromosome 12"/>
</dbReference>
<dbReference type="AlphaFoldDB" id="A0AAV7KV20"/>
<sequence length="72" mass="8087">SGFNPYNIIGEDSQLELENMASDKVAFKLPAQCFSRSGNVKARRPKCFTVTPLCAEFERLLKQKKPESIIPV</sequence>
<dbReference type="EMBL" id="JANPWB010000016">
    <property type="protein sequence ID" value="KAJ1082154.1"/>
    <property type="molecule type" value="Genomic_DNA"/>
</dbReference>
<protein>
    <submittedName>
        <fullName evidence="1">Uncharacterized protein</fullName>
    </submittedName>
</protein>
<keyword evidence="2" id="KW-1185">Reference proteome</keyword>
<name>A0AAV7KV20_PLEWA</name>
<feature type="non-terminal residue" evidence="1">
    <location>
        <position position="72"/>
    </location>
</feature>
<gene>
    <name evidence="1" type="ORF">NDU88_002324</name>
</gene>
<proteinExistence type="predicted"/>
<evidence type="ECO:0000313" key="1">
    <source>
        <dbReference type="EMBL" id="KAJ1082154.1"/>
    </source>
</evidence>
<evidence type="ECO:0000313" key="2">
    <source>
        <dbReference type="Proteomes" id="UP001066276"/>
    </source>
</evidence>
<organism evidence="1 2">
    <name type="scientific">Pleurodeles waltl</name>
    <name type="common">Iberian ribbed newt</name>
    <dbReference type="NCBI Taxonomy" id="8319"/>
    <lineage>
        <taxon>Eukaryota</taxon>
        <taxon>Metazoa</taxon>
        <taxon>Chordata</taxon>
        <taxon>Craniata</taxon>
        <taxon>Vertebrata</taxon>
        <taxon>Euteleostomi</taxon>
        <taxon>Amphibia</taxon>
        <taxon>Batrachia</taxon>
        <taxon>Caudata</taxon>
        <taxon>Salamandroidea</taxon>
        <taxon>Salamandridae</taxon>
        <taxon>Pleurodelinae</taxon>
        <taxon>Pleurodeles</taxon>
    </lineage>
</organism>
<feature type="non-terminal residue" evidence="1">
    <location>
        <position position="1"/>
    </location>
</feature>
<reference evidence="1" key="1">
    <citation type="journal article" date="2022" name="bioRxiv">
        <title>Sequencing and chromosome-scale assembly of the giantPleurodeles waltlgenome.</title>
        <authorList>
            <person name="Brown T."/>
            <person name="Elewa A."/>
            <person name="Iarovenko S."/>
            <person name="Subramanian E."/>
            <person name="Araus A.J."/>
            <person name="Petzold A."/>
            <person name="Susuki M."/>
            <person name="Suzuki K.-i.T."/>
            <person name="Hayashi T."/>
            <person name="Toyoda A."/>
            <person name="Oliveira C."/>
            <person name="Osipova E."/>
            <person name="Leigh N.D."/>
            <person name="Simon A."/>
            <person name="Yun M.H."/>
        </authorList>
    </citation>
    <scope>NUCLEOTIDE SEQUENCE</scope>
    <source>
        <strain evidence="1">20211129_DDA</strain>
        <tissue evidence="1">Liver</tissue>
    </source>
</reference>